<feature type="compositionally biased region" description="Basic and acidic residues" evidence="1">
    <location>
        <begin position="165"/>
        <end position="178"/>
    </location>
</feature>
<protein>
    <submittedName>
        <fullName evidence="2">Uncharacterized protein</fullName>
    </submittedName>
</protein>
<feature type="region of interest" description="Disordered" evidence="1">
    <location>
        <begin position="1"/>
        <end position="57"/>
    </location>
</feature>
<dbReference type="AlphaFoldDB" id="K0R737"/>
<name>K0R737_THAOC</name>
<organism evidence="2 3">
    <name type="scientific">Thalassiosira oceanica</name>
    <name type="common">Marine diatom</name>
    <dbReference type="NCBI Taxonomy" id="159749"/>
    <lineage>
        <taxon>Eukaryota</taxon>
        <taxon>Sar</taxon>
        <taxon>Stramenopiles</taxon>
        <taxon>Ochrophyta</taxon>
        <taxon>Bacillariophyta</taxon>
        <taxon>Coscinodiscophyceae</taxon>
        <taxon>Thalassiosirophycidae</taxon>
        <taxon>Thalassiosirales</taxon>
        <taxon>Thalassiosiraceae</taxon>
        <taxon>Thalassiosira</taxon>
    </lineage>
</organism>
<feature type="compositionally biased region" description="Low complexity" evidence="1">
    <location>
        <begin position="308"/>
        <end position="326"/>
    </location>
</feature>
<feature type="compositionally biased region" description="Basic residues" evidence="1">
    <location>
        <begin position="179"/>
        <end position="202"/>
    </location>
</feature>
<evidence type="ECO:0000313" key="3">
    <source>
        <dbReference type="Proteomes" id="UP000266841"/>
    </source>
</evidence>
<feature type="region of interest" description="Disordered" evidence="1">
    <location>
        <begin position="70"/>
        <end position="211"/>
    </location>
</feature>
<reference evidence="2 3" key="1">
    <citation type="journal article" date="2012" name="Genome Biol.">
        <title>Genome and low-iron response of an oceanic diatom adapted to chronic iron limitation.</title>
        <authorList>
            <person name="Lommer M."/>
            <person name="Specht M."/>
            <person name="Roy A.S."/>
            <person name="Kraemer L."/>
            <person name="Andreson R."/>
            <person name="Gutowska M.A."/>
            <person name="Wolf J."/>
            <person name="Bergner S.V."/>
            <person name="Schilhabel M.B."/>
            <person name="Klostermeier U.C."/>
            <person name="Beiko R.G."/>
            <person name="Rosenstiel P."/>
            <person name="Hippler M."/>
            <person name="Laroche J."/>
        </authorList>
    </citation>
    <scope>NUCLEOTIDE SEQUENCE [LARGE SCALE GENOMIC DNA]</scope>
    <source>
        <strain evidence="2 3">CCMP1005</strain>
    </source>
</reference>
<feature type="compositionally biased region" description="Basic residues" evidence="1">
    <location>
        <begin position="246"/>
        <end position="258"/>
    </location>
</feature>
<sequence>MRSPHDSAEESQSSRVGRCPPAAASGMPRGRLPRVDATRDAAWEAAPMGHPPRGSAGTAVIAWGIGAVDPGKTCQSPALRGDEKGRGGAYNATPGSVLSRRPVTASGRHDSSSCRDASALVGKDDGKGAEVEKVTEERGGGELLVSSDSTLTPGDDRGGCGGGERGGRWRRCVEELDRKPRRTKERRTARGRKRTDPHHRRPTPTGLGFVPPAANVTQLGCRRRDIVGYGVVTKARKQYGVSRMKSRVARWTRRPKRRCAMEGSAASGAATPDAWSEGRWQPKAACSGPSPCLSSDGGRHDESTAEVLTSPLLLSSGSSPRSPSAPEAGANSP</sequence>
<dbReference type="Proteomes" id="UP000266841">
    <property type="component" value="Unassembled WGS sequence"/>
</dbReference>
<keyword evidence="3" id="KW-1185">Reference proteome</keyword>
<evidence type="ECO:0000313" key="2">
    <source>
        <dbReference type="EMBL" id="EJK44516.1"/>
    </source>
</evidence>
<feature type="compositionally biased region" description="Basic and acidic residues" evidence="1">
    <location>
        <begin position="122"/>
        <end position="140"/>
    </location>
</feature>
<comment type="caution">
    <text evidence="2">The sequence shown here is derived from an EMBL/GenBank/DDBJ whole genome shotgun (WGS) entry which is preliminary data.</text>
</comment>
<proteinExistence type="predicted"/>
<dbReference type="EMBL" id="AGNL01049591">
    <property type="protein sequence ID" value="EJK44516.1"/>
    <property type="molecule type" value="Genomic_DNA"/>
</dbReference>
<accession>K0R737</accession>
<gene>
    <name evidence="2" type="ORF">THAOC_36938</name>
</gene>
<feature type="compositionally biased region" description="Basic and acidic residues" evidence="1">
    <location>
        <begin position="33"/>
        <end position="42"/>
    </location>
</feature>
<evidence type="ECO:0000256" key="1">
    <source>
        <dbReference type="SAM" id="MobiDB-lite"/>
    </source>
</evidence>
<feature type="region of interest" description="Disordered" evidence="1">
    <location>
        <begin position="246"/>
        <end position="333"/>
    </location>
</feature>